<protein>
    <submittedName>
        <fullName evidence="1">Uncharacterized protein</fullName>
    </submittedName>
</protein>
<name>A0A3Q3EJ05_9LABR</name>
<reference evidence="1" key="1">
    <citation type="submission" date="2025-08" db="UniProtKB">
        <authorList>
            <consortium name="Ensembl"/>
        </authorList>
    </citation>
    <scope>IDENTIFICATION</scope>
</reference>
<dbReference type="Proteomes" id="UP000261660">
    <property type="component" value="Unplaced"/>
</dbReference>
<proteinExistence type="predicted"/>
<evidence type="ECO:0000313" key="2">
    <source>
        <dbReference type="Proteomes" id="UP000261660"/>
    </source>
</evidence>
<sequence>MMCLRMTCVVFAYQERSPTCVRYAGRPSARAPTSSPTAANTWTSVRTTVLAASTASSTKWSCGSTRSDMIDRWARCNCLLRGLKPASALSLLLG</sequence>
<dbReference type="Ensembl" id="ENSLBET00000007862.1">
    <property type="protein sequence ID" value="ENSLBEP00000007471.1"/>
    <property type="gene ID" value="ENSLBEG00000005783.1"/>
</dbReference>
<dbReference type="AlphaFoldDB" id="A0A3Q3EJ05"/>
<organism evidence="1 2">
    <name type="scientific">Labrus bergylta</name>
    <name type="common">ballan wrasse</name>
    <dbReference type="NCBI Taxonomy" id="56723"/>
    <lineage>
        <taxon>Eukaryota</taxon>
        <taxon>Metazoa</taxon>
        <taxon>Chordata</taxon>
        <taxon>Craniata</taxon>
        <taxon>Vertebrata</taxon>
        <taxon>Euteleostomi</taxon>
        <taxon>Actinopterygii</taxon>
        <taxon>Neopterygii</taxon>
        <taxon>Teleostei</taxon>
        <taxon>Neoteleostei</taxon>
        <taxon>Acanthomorphata</taxon>
        <taxon>Eupercaria</taxon>
        <taxon>Labriformes</taxon>
        <taxon>Labridae</taxon>
        <taxon>Labrus</taxon>
    </lineage>
</organism>
<keyword evidence="2" id="KW-1185">Reference proteome</keyword>
<accession>A0A3Q3EJ05</accession>
<reference evidence="1" key="2">
    <citation type="submission" date="2025-09" db="UniProtKB">
        <authorList>
            <consortium name="Ensembl"/>
        </authorList>
    </citation>
    <scope>IDENTIFICATION</scope>
</reference>
<evidence type="ECO:0000313" key="1">
    <source>
        <dbReference type="Ensembl" id="ENSLBEP00000007471.1"/>
    </source>
</evidence>
<dbReference type="InParanoid" id="A0A3Q3EJ05"/>